<keyword evidence="6 8" id="KW-0378">Hydrolase</keyword>
<dbReference type="NCBIfam" id="TIGR00140">
    <property type="entry name" value="hupD"/>
    <property type="match status" value="1"/>
</dbReference>
<reference evidence="8 9" key="1">
    <citation type="submission" date="2019-02" db="EMBL/GenBank/DDBJ databases">
        <title>Closed genome of Sporomusa termitida DSM 4440.</title>
        <authorList>
            <person name="Poehlein A."/>
            <person name="Daniel R."/>
        </authorList>
    </citation>
    <scope>NUCLEOTIDE SEQUENCE [LARGE SCALE GENOMIC DNA]</scope>
    <source>
        <strain evidence="8 9">DSM 4440</strain>
    </source>
</reference>
<dbReference type="GO" id="GO:0046872">
    <property type="term" value="F:metal ion binding"/>
    <property type="evidence" value="ECO:0007669"/>
    <property type="project" value="UniProtKB-KW"/>
</dbReference>
<dbReference type="GO" id="GO:0016485">
    <property type="term" value="P:protein processing"/>
    <property type="evidence" value="ECO:0007669"/>
    <property type="project" value="InterPro"/>
</dbReference>
<keyword evidence="2 7" id="KW-0533">Nickel</keyword>
<organism evidence="8 9">
    <name type="scientific">Sporomusa termitida</name>
    <dbReference type="NCBI Taxonomy" id="2377"/>
    <lineage>
        <taxon>Bacteria</taxon>
        <taxon>Bacillati</taxon>
        <taxon>Bacillota</taxon>
        <taxon>Negativicutes</taxon>
        <taxon>Selenomonadales</taxon>
        <taxon>Sporomusaceae</taxon>
        <taxon>Sporomusa</taxon>
    </lineage>
</organism>
<dbReference type="EC" id="3.4.23.-" evidence="8"/>
<dbReference type="SUPFAM" id="SSF53163">
    <property type="entry name" value="HybD-like"/>
    <property type="match status" value="1"/>
</dbReference>
<feature type="binding site" evidence="7">
    <location>
        <position position="63"/>
    </location>
    <ligand>
        <name>Ni(2+)</name>
        <dbReference type="ChEBI" id="CHEBI:49786"/>
    </ligand>
</feature>
<accession>A0A517DZ13</accession>
<dbReference type="AlphaFoldDB" id="A0A517DZ13"/>
<dbReference type="Gene3D" id="3.40.50.1450">
    <property type="entry name" value="HybD-like"/>
    <property type="match status" value="1"/>
</dbReference>
<dbReference type="PANTHER" id="PTHR30302">
    <property type="entry name" value="HYDROGENASE 1 MATURATION PROTEASE"/>
    <property type="match status" value="1"/>
</dbReference>
<evidence type="ECO:0000313" key="9">
    <source>
        <dbReference type="Proteomes" id="UP000320776"/>
    </source>
</evidence>
<dbReference type="GO" id="GO:0008047">
    <property type="term" value="F:enzyme activator activity"/>
    <property type="evidence" value="ECO:0007669"/>
    <property type="project" value="InterPro"/>
</dbReference>
<comment type="similarity">
    <text evidence="1">Belongs to the peptidase A31 family.</text>
</comment>
<evidence type="ECO:0000256" key="6">
    <source>
        <dbReference type="ARBA" id="ARBA00022801"/>
    </source>
</evidence>
<dbReference type="FunFam" id="3.40.50.1450:FF:000002">
    <property type="entry name" value="Hydrogenase 1 maturation protease"/>
    <property type="match status" value="1"/>
</dbReference>
<name>A0A517DZ13_9FIRM</name>
<protein>
    <submittedName>
        <fullName evidence="8">Hydrogenase 2 maturation protease</fullName>
        <ecNumber evidence="8">3.4.23.-</ecNumber>
    </submittedName>
</protein>
<evidence type="ECO:0000256" key="3">
    <source>
        <dbReference type="ARBA" id="ARBA00022670"/>
    </source>
</evidence>
<evidence type="ECO:0000256" key="4">
    <source>
        <dbReference type="ARBA" id="ARBA00022723"/>
    </source>
</evidence>
<dbReference type="KEGG" id="sted:SPTER_40190"/>
<evidence type="ECO:0000256" key="5">
    <source>
        <dbReference type="ARBA" id="ARBA00022750"/>
    </source>
</evidence>
<evidence type="ECO:0000256" key="2">
    <source>
        <dbReference type="ARBA" id="ARBA00022596"/>
    </source>
</evidence>
<dbReference type="Proteomes" id="UP000320776">
    <property type="component" value="Chromosome"/>
</dbReference>
<keyword evidence="4 7" id="KW-0479">Metal-binding</keyword>
<dbReference type="RefSeq" id="WP_144351966.1">
    <property type="nucleotide sequence ID" value="NZ_CP036259.1"/>
</dbReference>
<dbReference type="CDD" id="cd06062">
    <property type="entry name" value="H2MP_MemB-H2up"/>
    <property type="match status" value="1"/>
</dbReference>
<dbReference type="Pfam" id="PF01750">
    <property type="entry name" value="HycI"/>
    <property type="match status" value="1"/>
</dbReference>
<evidence type="ECO:0000256" key="7">
    <source>
        <dbReference type="PIRSR" id="PIRSR604419-1"/>
    </source>
</evidence>
<sequence>MERITVLGIGNILLQDEGFGVRVIEQLQQRYCFPANVQVLDGGTLGLELIRFITGTNKLMVIDAIDGGGAPGFFYRFAGSEAELYLQHQVSMHELGLKDVLATLTLLEKPVGEVIIMGVEPASLELGLALSAPVSAMVDRALLEIIAQLAVWQVEAGLNGTIKTGVY</sequence>
<dbReference type="NCBIfam" id="TIGR00072">
    <property type="entry name" value="hydrog_prot"/>
    <property type="match status" value="1"/>
</dbReference>
<dbReference type="EMBL" id="CP036259">
    <property type="protein sequence ID" value="QDR82591.1"/>
    <property type="molecule type" value="Genomic_DNA"/>
</dbReference>
<dbReference type="PRINTS" id="PR00446">
    <property type="entry name" value="HYDRGNUPTAKE"/>
</dbReference>
<dbReference type="OrthoDB" id="9794619at2"/>
<feature type="binding site" evidence="7">
    <location>
        <position position="17"/>
    </location>
    <ligand>
        <name>Ni(2+)</name>
        <dbReference type="ChEBI" id="CHEBI:49786"/>
    </ligand>
</feature>
<keyword evidence="9" id="KW-1185">Reference proteome</keyword>
<gene>
    <name evidence="8" type="primary">hybD_2</name>
    <name evidence="8" type="ORF">SPTER_40190</name>
</gene>
<feature type="binding site" evidence="7">
    <location>
        <position position="93"/>
    </location>
    <ligand>
        <name>Ni(2+)</name>
        <dbReference type="ChEBI" id="CHEBI:49786"/>
    </ligand>
</feature>
<evidence type="ECO:0000256" key="1">
    <source>
        <dbReference type="ARBA" id="ARBA00006814"/>
    </source>
</evidence>
<evidence type="ECO:0000313" key="8">
    <source>
        <dbReference type="EMBL" id="QDR82591.1"/>
    </source>
</evidence>
<dbReference type="PANTHER" id="PTHR30302:SF1">
    <property type="entry name" value="HYDROGENASE 2 MATURATION PROTEASE"/>
    <property type="match status" value="1"/>
</dbReference>
<dbReference type="GO" id="GO:0004190">
    <property type="term" value="F:aspartic-type endopeptidase activity"/>
    <property type="evidence" value="ECO:0007669"/>
    <property type="project" value="UniProtKB-KW"/>
</dbReference>
<proteinExistence type="inferred from homology"/>
<dbReference type="InterPro" id="IPR004419">
    <property type="entry name" value="Pept_A31_hyd_express"/>
</dbReference>
<keyword evidence="3 8" id="KW-0645">Protease</keyword>
<dbReference type="InterPro" id="IPR000671">
    <property type="entry name" value="Peptidase_A31"/>
</dbReference>
<dbReference type="InterPro" id="IPR023430">
    <property type="entry name" value="Pept_HybD-like_dom_sf"/>
</dbReference>
<keyword evidence="5" id="KW-0064">Aspartyl protease</keyword>